<keyword evidence="1" id="KW-0812">Transmembrane</keyword>
<keyword evidence="1" id="KW-0472">Membrane</keyword>
<proteinExistence type="predicted"/>
<accession>A0A6J5N8X2</accession>
<feature type="transmembrane region" description="Helical" evidence="1">
    <location>
        <begin position="12"/>
        <end position="30"/>
    </location>
</feature>
<sequence>MSRPRNDRWIDLVFTLNGFAFFCCLLMAIGEDKFPILPAFMNLGVMALMIRFVNINHKESK</sequence>
<feature type="transmembrane region" description="Helical" evidence="1">
    <location>
        <begin position="36"/>
        <end position="53"/>
    </location>
</feature>
<gene>
    <name evidence="2" type="ORF">UFOVP665_40</name>
</gene>
<name>A0A6J5N8X2_9CAUD</name>
<reference evidence="2" key="1">
    <citation type="submission" date="2020-04" db="EMBL/GenBank/DDBJ databases">
        <authorList>
            <person name="Chiriac C."/>
            <person name="Salcher M."/>
            <person name="Ghai R."/>
            <person name="Kavagutti S V."/>
        </authorList>
    </citation>
    <scope>NUCLEOTIDE SEQUENCE</scope>
</reference>
<evidence type="ECO:0000313" key="2">
    <source>
        <dbReference type="EMBL" id="CAB4156080.1"/>
    </source>
</evidence>
<dbReference type="EMBL" id="LR796640">
    <property type="protein sequence ID" value="CAB4156080.1"/>
    <property type="molecule type" value="Genomic_DNA"/>
</dbReference>
<evidence type="ECO:0000256" key="1">
    <source>
        <dbReference type="SAM" id="Phobius"/>
    </source>
</evidence>
<keyword evidence="1" id="KW-1133">Transmembrane helix</keyword>
<protein>
    <submittedName>
        <fullName evidence="2">Uncharacterized protein</fullName>
    </submittedName>
</protein>
<organism evidence="2">
    <name type="scientific">uncultured Caudovirales phage</name>
    <dbReference type="NCBI Taxonomy" id="2100421"/>
    <lineage>
        <taxon>Viruses</taxon>
        <taxon>Duplodnaviria</taxon>
        <taxon>Heunggongvirae</taxon>
        <taxon>Uroviricota</taxon>
        <taxon>Caudoviricetes</taxon>
        <taxon>Peduoviridae</taxon>
        <taxon>Maltschvirus</taxon>
        <taxon>Maltschvirus maltsch</taxon>
    </lineage>
</organism>